<dbReference type="EMBL" id="LT629700">
    <property type="protein sequence ID" value="SDM01746.1"/>
    <property type="molecule type" value="Genomic_DNA"/>
</dbReference>
<evidence type="ECO:0000313" key="1">
    <source>
        <dbReference type="EMBL" id="SDM01746.1"/>
    </source>
</evidence>
<reference evidence="2" key="1">
    <citation type="submission" date="2016-10" db="EMBL/GenBank/DDBJ databases">
        <authorList>
            <person name="Varghese N."/>
            <person name="Submissions S."/>
        </authorList>
    </citation>
    <scope>NUCLEOTIDE SEQUENCE [LARGE SCALE GENOMIC DNA]</scope>
    <source>
        <strain evidence="2">DSM 20632</strain>
    </source>
</reference>
<dbReference type="STRING" id="38302.SAMN04488535_1582"/>
<dbReference type="RefSeq" id="WP_092150927.1">
    <property type="nucleotide sequence ID" value="NZ_LT629700.1"/>
</dbReference>
<protein>
    <submittedName>
        <fullName evidence="1">Uncharacterized protein</fullName>
    </submittedName>
</protein>
<dbReference type="AlphaFoldDB" id="A0A1G9PSJ5"/>
<accession>A0A1G9PSJ5</accession>
<dbReference type="OrthoDB" id="4401429at2"/>
<gene>
    <name evidence="1" type="ORF">SAMN04488535_1582</name>
</gene>
<name>A0A1G9PSJ5_9CORY</name>
<proteinExistence type="predicted"/>
<sequence>MAAEIVTTHFIAHSEDAADAYAIWRGRVETSGAEVLALSPAPHPIDDQFILWDLRTEAAYGNLRDPGSMRLYELNALVDFNGIDRDNRIEQFFLDDPFVTARYPSTLGGLTGLVTRDGIGERPLSLVTVVYLGAESAVPHVRSLFDALITHSHVVAYHPELGLLEGTEHASLVGPLWVRDATLNIIGTGDRFFSPGKEAWSGWFLTADAIETVEANLTELIEPDAVVIGRAVAEPF</sequence>
<keyword evidence="2" id="KW-1185">Reference proteome</keyword>
<dbReference type="Proteomes" id="UP000199350">
    <property type="component" value="Chromosome I"/>
</dbReference>
<evidence type="ECO:0000313" key="2">
    <source>
        <dbReference type="Proteomes" id="UP000199350"/>
    </source>
</evidence>
<organism evidence="1 2">
    <name type="scientific">Corynebacterium mycetoides</name>
    <dbReference type="NCBI Taxonomy" id="38302"/>
    <lineage>
        <taxon>Bacteria</taxon>
        <taxon>Bacillati</taxon>
        <taxon>Actinomycetota</taxon>
        <taxon>Actinomycetes</taxon>
        <taxon>Mycobacteriales</taxon>
        <taxon>Corynebacteriaceae</taxon>
        <taxon>Corynebacterium</taxon>
    </lineage>
</organism>